<dbReference type="AlphaFoldDB" id="A0A367QSK9"/>
<proteinExistence type="predicted"/>
<protein>
    <submittedName>
        <fullName evidence="2">CopG family transcriptional regulator</fullName>
    </submittedName>
</protein>
<organism evidence="2 3">
    <name type="scientific">Nostoc minutum NIES-26</name>
    <dbReference type="NCBI Taxonomy" id="1844469"/>
    <lineage>
        <taxon>Bacteria</taxon>
        <taxon>Bacillati</taxon>
        <taxon>Cyanobacteriota</taxon>
        <taxon>Cyanophyceae</taxon>
        <taxon>Nostocales</taxon>
        <taxon>Nostocaceae</taxon>
        <taxon>Nostoc</taxon>
    </lineage>
</organism>
<dbReference type="GO" id="GO:0006355">
    <property type="term" value="P:regulation of DNA-templated transcription"/>
    <property type="evidence" value="ECO:0007669"/>
    <property type="project" value="InterPro"/>
</dbReference>
<name>A0A367QSK9_9NOSO</name>
<comment type="caution">
    <text evidence="2">The sequence shown here is derived from an EMBL/GenBank/DDBJ whole genome shotgun (WGS) entry which is preliminary data.</text>
</comment>
<accession>A0A367QSK9</accession>
<gene>
    <name evidence="2" type="ORF">A6770_26530</name>
</gene>
<sequence length="133" mass="14859">MTNKKRKSLDDALAREFVYGESATKEGLPPQAIANPKGETELQEQEQTETQNETQPEAEQEPIATSKPTHKATKPSIMSQLQPTAPKEATIRLTVDLPESMHQKLSLLAAKTRRKKAEIVRLLLDEALKDVEE</sequence>
<evidence type="ECO:0000313" key="3">
    <source>
        <dbReference type="Proteomes" id="UP000252107"/>
    </source>
</evidence>
<keyword evidence="3" id="KW-1185">Reference proteome</keyword>
<dbReference type="EMBL" id="LXQD01000309">
    <property type="protein sequence ID" value="RCJ26172.1"/>
    <property type="molecule type" value="Genomic_DNA"/>
</dbReference>
<feature type="region of interest" description="Disordered" evidence="1">
    <location>
        <begin position="20"/>
        <end position="89"/>
    </location>
</feature>
<dbReference type="InterPro" id="IPR010985">
    <property type="entry name" value="Ribbon_hlx_hlx"/>
</dbReference>
<evidence type="ECO:0000313" key="2">
    <source>
        <dbReference type="EMBL" id="RCJ26172.1"/>
    </source>
</evidence>
<dbReference type="Proteomes" id="UP000252107">
    <property type="component" value="Unassembled WGS sequence"/>
</dbReference>
<dbReference type="SUPFAM" id="SSF47598">
    <property type="entry name" value="Ribbon-helix-helix"/>
    <property type="match status" value="1"/>
</dbReference>
<evidence type="ECO:0000256" key="1">
    <source>
        <dbReference type="SAM" id="MobiDB-lite"/>
    </source>
</evidence>
<feature type="compositionally biased region" description="Low complexity" evidence="1">
    <location>
        <begin position="48"/>
        <end position="57"/>
    </location>
</feature>
<reference evidence="2" key="1">
    <citation type="submission" date="2016-04" db="EMBL/GenBank/DDBJ databases">
        <authorList>
            <person name="Tabuchi Yagui T.R."/>
        </authorList>
    </citation>
    <scope>NUCLEOTIDE SEQUENCE [LARGE SCALE GENOMIC DNA]</scope>
    <source>
        <strain evidence="2">NIES-26</strain>
    </source>
</reference>